<evidence type="ECO:0000256" key="1">
    <source>
        <dbReference type="ARBA" id="ARBA00009861"/>
    </source>
</evidence>
<sequence>MCKARGLSDDQASKLYMPIDGRSRLNPTFPYGYFGNVLFSCTSILKSGNIQSEPLISIVEKIHDALKRMDDEYLKSAVAFIEQQPDQTVLKRGAHTFKCPNLNVVLPVYDSDFGWGPPFYMGPASV</sequence>
<proteinExistence type="inferred from homology"/>
<protein>
    <submittedName>
        <fullName evidence="2">Uncharacterized protein</fullName>
    </submittedName>
</protein>
<name>A0AAE0A4E6_9ROSI</name>
<dbReference type="Gene3D" id="3.30.559.10">
    <property type="entry name" value="Chloramphenicol acetyltransferase-like domain"/>
    <property type="match status" value="1"/>
</dbReference>
<dbReference type="Proteomes" id="UP001281410">
    <property type="component" value="Unassembled WGS sequence"/>
</dbReference>
<dbReference type="AlphaFoldDB" id="A0AAE0A4E6"/>
<dbReference type="Pfam" id="PF02458">
    <property type="entry name" value="Transferase"/>
    <property type="match status" value="1"/>
</dbReference>
<dbReference type="GO" id="GO:0016747">
    <property type="term" value="F:acyltransferase activity, transferring groups other than amino-acyl groups"/>
    <property type="evidence" value="ECO:0007669"/>
    <property type="project" value="TreeGrafter"/>
</dbReference>
<accession>A0AAE0A4E6</accession>
<evidence type="ECO:0000313" key="2">
    <source>
        <dbReference type="EMBL" id="KAK3200285.1"/>
    </source>
</evidence>
<gene>
    <name evidence="2" type="ORF">Dsin_023700</name>
</gene>
<dbReference type="EMBL" id="JANJYJ010000007">
    <property type="protein sequence ID" value="KAK3200285.1"/>
    <property type="molecule type" value="Genomic_DNA"/>
</dbReference>
<dbReference type="PANTHER" id="PTHR31642:SF309">
    <property type="entry name" value="SHIKIMATE O-HYDROXYCINNAMOYLTRANSFERASE"/>
    <property type="match status" value="1"/>
</dbReference>
<comment type="caution">
    <text evidence="2">The sequence shown here is derived from an EMBL/GenBank/DDBJ whole genome shotgun (WGS) entry which is preliminary data.</text>
</comment>
<comment type="similarity">
    <text evidence="1">Belongs to the plant acyltransferase family.</text>
</comment>
<dbReference type="InterPro" id="IPR023213">
    <property type="entry name" value="CAT-like_dom_sf"/>
</dbReference>
<dbReference type="PANTHER" id="PTHR31642">
    <property type="entry name" value="TRICHOTHECENE 3-O-ACETYLTRANSFERASE"/>
    <property type="match status" value="1"/>
</dbReference>
<evidence type="ECO:0000313" key="3">
    <source>
        <dbReference type="Proteomes" id="UP001281410"/>
    </source>
</evidence>
<organism evidence="2 3">
    <name type="scientific">Dipteronia sinensis</name>
    <dbReference type="NCBI Taxonomy" id="43782"/>
    <lineage>
        <taxon>Eukaryota</taxon>
        <taxon>Viridiplantae</taxon>
        <taxon>Streptophyta</taxon>
        <taxon>Embryophyta</taxon>
        <taxon>Tracheophyta</taxon>
        <taxon>Spermatophyta</taxon>
        <taxon>Magnoliopsida</taxon>
        <taxon>eudicotyledons</taxon>
        <taxon>Gunneridae</taxon>
        <taxon>Pentapetalae</taxon>
        <taxon>rosids</taxon>
        <taxon>malvids</taxon>
        <taxon>Sapindales</taxon>
        <taxon>Sapindaceae</taxon>
        <taxon>Hippocastanoideae</taxon>
        <taxon>Acereae</taxon>
        <taxon>Dipteronia</taxon>
    </lineage>
</organism>
<dbReference type="InterPro" id="IPR050317">
    <property type="entry name" value="Plant_Fungal_Acyltransferase"/>
</dbReference>
<keyword evidence="3" id="KW-1185">Reference proteome</keyword>
<reference evidence="2" key="1">
    <citation type="journal article" date="2023" name="Plant J.">
        <title>Genome sequences and population genomics provide insights into the demographic history, inbreeding, and mutation load of two 'living fossil' tree species of Dipteronia.</title>
        <authorList>
            <person name="Feng Y."/>
            <person name="Comes H.P."/>
            <person name="Chen J."/>
            <person name="Zhu S."/>
            <person name="Lu R."/>
            <person name="Zhang X."/>
            <person name="Li P."/>
            <person name="Qiu J."/>
            <person name="Olsen K.M."/>
            <person name="Qiu Y."/>
        </authorList>
    </citation>
    <scope>NUCLEOTIDE SEQUENCE</scope>
    <source>
        <strain evidence="2">NBL</strain>
    </source>
</reference>